<evidence type="ECO:0000313" key="2">
    <source>
        <dbReference type="Proteomes" id="UP001299608"/>
    </source>
</evidence>
<dbReference type="RefSeq" id="WP_238053497.1">
    <property type="nucleotide sequence ID" value="NZ_JAKNGE010000009.1"/>
</dbReference>
<dbReference type="Proteomes" id="UP001299608">
    <property type="component" value="Unassembled WGS sequence"/>
</dbReference>
<protein>
    <submittedName>
        <fullName evidence="1">Uncharacterized protein</fullName>
    </submittedName>
</protein>
<reference evidence="1" key="1">
    <citation type="submission" date="2022-01" db="EMBL/GenBank/DDBJ databases">
        <title>Collection of gut derived symbiotic bacterial strains cultured from healthy donors.</title>
        <authorList>
            <person name="Lin H."/>
            <person name="Kohout C."/>
            <person name="Waligurski E."/>
            <person name="Pamer E.G."/>
        </authorList>
    </citation>
    <scope>NUCLEOTIDE SEQUENCE</scope>
    <source>
        <strain evidence="1">DFI.6.55</strain>
    </source>
</reference>
<comment type="caution">
    <text evidence="1">The sequence shown here is derived from an EMBL/GenBank/DDBJ whole genome shotgun (WGS) entry which is preliminary data.</text>
</comment>
<sequence>MPDGKECLTGNDALMGSVVLIDKGGCISQPSFCASADGRVSMTKRCSGRGAAAFHYRILSFCAASIVFVPEI</sequence>
<dbReference type="AlphaFoldDB" id="A0AAW5BQG0"/>
<evidence type="ECO:0000313" key="1">
    <source>
        <dbReference type="EMBL" id="MCG4745578.1"/>
    </source>
</evidence>
<name>A0AAW5BQG0_9FIRM</name>
<dbReference type="EMBL" id="JAKNGE010000009">
    <property type="protein sequence ID" value="MCG4745578.1"/>
    <property type="molecule type" value="Genomic_DNA"/>
</dbReference>
<organism evidence="1 2">
    <name type="scientific">Enterocloster aldenensis</name>
    <dbReference type="NCBI Taxonomy" id="358742"/>
    <lineage>
        <taxon>Bacteria</taxon>
        <taxon>Bacillati</taxon>
        <taxon>Bacillota</taxon>
        <taxon>Clostridia</taxon>
        <taxon>Lachnospirales</taxon>
        <taxon>Lachnospiraceae</taxon>
        <taxon>Enterocloster</taxon>
    </lineage>
</organism>
<accession>A0AAW5BQG0</accession>
<proteinExistence type="predicted"/>
<gene>
    <name evidence="1" type="ORF">L0N08_09175</name>
</gene>